<dbReference type="EMBL" id="JBBHJZ010000001">
    <property type="protein sequence ID" value="MEJ5976349.1"/>
    <property type="molecule type" value="Genomic_DNA"/>
</dbReference>
<reference evidence="2 3" key="1">
    <citation type="submission" date="2024-03" db="EMBL/GenBank/DDBJ databases">
        <authorList>
            <person name="Jo J.-H."/>
        </authorList>
    </citation>
    <scope>NUCLEOTIDE SEQUENCE [LARGE SCALE GENOMIC DNA]</scope>
    <source>
        <strain evidence="2 3">PS1R-30</strain>
    </source>
</reference>
<evidence type="ECO:0000313" key="2">
    <source>
        <dbReference type="EMBL" id="MEJ5976349.1"/>
    </source>
</evidence>
<name>A0ABU8RTB9_9SPHN</name>
<proteinExistence type="predicted"/>
<keyword evidence="1" id="KW-0812">Transmembrane</keyword>
<keyword evidence="1" id="KW-1133">Transmembrane helix</keyword>
<evidence type="ECO:0000313" key="3">
    <source>
        <dbReference type="Proteomes" id="UP001361239"/>
    </source>
</evidence>
<gene>
    <name evidence="2" type="ORF">WG901_06865</name>
</gene>
<dbReference type="Proteomes" id="UP001361239">
    <property type="component" value="Unassembled WGS sequence"/>
</dbReference>
<feature type="transmembrane region" description="Helical" evidence="1">
    <location>
        <begin position="47"/>
        <end position="65"/>
    </location>
</feature>
<dbReference type="RefSeq" id="WP_339586264.1">
    <property type="nucleotide sequence ID" value="NZ_JBBHJZ010000001.1"/>
</dbReference>
<sequence length="73" mass="7696">MSLMKALVPSTILTLFVAALVGASGSGAARSSFLALENANLAGYPVFWSWPFFLSVMAINCLLVTRMAKASRG</sequence>
<keyword evidence="3" id="KW-1185">Reference proteome</keyword>
<keyword evidence="1" id="KW-0472">Membrane</keyword>
<protein>
    <submittedName>
        <fullName evidence="2">Uncharacterized protein</fullName>
    </submittedName>
</protein>
<accession>A0ABU8RTB9</accession>
<comment type="caution">
    <text evidence="2">The sequence shown here is derived from an EMBL/GenBank/DDBJ whole genome shotgun (WGS) entry which is preliminary data.</text>
</comment>
<organism evidence="2 3">
    <name type="scientific">Novosphingobium anseongense</name>
    <dbReference type="NCBI Taxonomy" id="3133436"/>
    <lineage>
        <taxon>Bacteria</taxon>
        <taxon>Pseudomonadati</taxon>
        <taxon>Pseudomonadota</taxon>
        <taxon>Alphaproteobacteria</taxon>
        <taxon>Sphingomonadales</taxon>
        <taxon>Sphingomonadaceae</taxon>
        <taxon>Novosphingobium</taxon>
    </lineage>
</organism>
<evidence type="ECO:0000256" key="1">
    <source>
        <dbReference type="SAM" id="Phobius"/>
    </source>
</evidence>